<dbReference type="RefSeq" id="XP_018982401.1">
    <property type="nucleotide sequence ID" value="XM_019130110.1"/>
</dbReference>
<protein>
    <submittedName>
        <fullName evidence="2">Uncharacterized protein</fullName>
    </submittedName>
</protein>
<dbReference type="AlphaFoldDB" id="A0A1E3QH86"/>
<dbReference type="EMBL" id="KV454443">
    <property type="protein sequence ID" value="ODQ77073.1"/>
    <property type="molecule type" value="Genomic_DNA"/>
</dbReference>
<evidence type="ECO:0000256" key="1">
    <source>
        <dbReference type="SAM" id="MobiDB-lite"/>
    </source>
</evidence>
<dbReference type="Proteomes" id="UP000094336">
    <property type="component" value="Unassembled WGS sequence"/>
</dbReference>
<feature type="compositionally biased region" description="Polar residues" evidence="1">
    <location>
        <begin position="34"/>
        <end position="45"/>
    </location>
</feature>
<accession>A0A1E3QH86</accession>
<proteinExistence type="predicted"/>
<evidence type="ECO:0000313" key="2">
    <source>
        <dbReference type="EMBL" id="ODQ77073.1"/>
    </source>
</evidence>
<dbReference type="GeneID" id="30147963"/>
<name>A0A1E3QH86_9ASCO</name>
<feature type="region of interest" description="Disordered" evidence="1">
    <location>
        <begin position="23"/>
        <end position="65"/>
    </location>
</feature>
<organism evidence="2 3">
    <name type="scientific">Babjeviella inositovora NRRL Y-12698</name>
    <dbReference type="NCBI Taxonomy" id="984486"/>
    <lineage>
        <taxon>Eukaryota</taxon>
        <taxon>Fungi</taxon>
        <taxon>Dikarya</taxon>
        <taxon>Ascomycota</taxon>
        <taxon>Saccharomycotina</taxon>
        <taxon>Pichiomycetes</taxon>
        <taxon>Serinales incertae sedis</taxon>
        <taxon>Babjeviella</taxon>
    </lineage>
</organism>
<sequence length="117" mass="12433">MSTSPTAANQISWRLQKLKERQLAAKNKAAGDATTPSPSGLTKSPKTFHLNDTSSTSSLGSTDKRDSIIGSKSFATLDTASSAHSDGLGGNVTRKFNLSHTRVNESDSEDEVAFVLY</sequence>
<keyword evidence="3" id="KW-1185">Reference proteome</keyword>
<evidence type="ECO:0000313" key="3">
    <source>
        <dbReference type="Proteomes" id="UP000094336"/>
    </source>
</evidence>
<reference evidence="3" key="1">
    <citation type="submission" date="2016-05" db="EMBL/GenBank/DDBJ databases">
        <title>Comparative genomics of biotechnologically important yeasts.</title>
        <authorList>
            <consortium name="DOE Joint Genome Institute"/>
            <person name="Riley R."/>
            <person name="Haridas S."/>
            <person name="Wolfe K.H."/>
            <person name="Lopes M.R."/>
            <person name="Hittinger C.T."/>
            <person name="Goker M."/>
            <person name="Salamov A."/>
            <person name="Wisecaver J."/>
            <person name="Long T.M."/>
            <person name="Aerts A.L."/>
            <person name="Barry K."/>
            <person name="Choi C."/>
            <person name="Clum A."/>
            <person name="Coughlan A.Y."/>
            <person name="Deshpande S."/>
            <person name="Douglass A.P."/>
            <person name="Hanson S.J."/>
            <person name="Klenk H.-P."/>
            <person name="Labutti K."/>
            <person name="Lapidus A."/>
            <person name="Lindquist E."/>
            <person name="Lipzen A."/>
            <person name="Meier-Kolthoff J.P."/>
            <person name="Ohm R.A."/>
            <person name="Otillar R.P."/>
            <person name="Pangilinan J."/>
            <person name="Peng Y."/>
            <person name="Rokas A."/>
            <person name="Rosa C.A."/>
            <person name="Scheuner C."/>
            <person name="Sibirny A.A."/>
            <person name="Slot J.C."/>
            <person name="Stielow J.B."/>
            <person name="Sun H."/>
            <person name="Kurtzman C.P."/>
            <person name="Blackwell M."/>
            <person name="Grigoriev I.V."/>
            <person name="Jeffries T.W."/>
        </authorList>
    </citation>
    <scope>NUCLEOTIDE SEQUENCE [LARGE SCALE GENOMIC DNA]</scope>
    <source>
        <strain evidence="3">NRRL Y-12698</strain>
    </source>
</reference>
<gene>
    <name evidence="2" type="ORF">BABINDRAFT_163808</name>
</gene>